<name>A0A194VZM2_CYTMA</name>
<dbReference type="Proteomes" id="UP000078559">
    <property type="component" value="Chromosome 5"/>
</dbReference>
<organism evidence="1 2">
    <name type="scientific">Cytospora mali</name>
    <name type="common">Apple Valsa canker fungus</name>
    <name type="synonym">Valsa mali</name>
    <dbReference type="NCBI Taxonomy" id="578113"/>
    <lineage>
        <taxon>Eukaryota</taxon>
        <taxon>Fungi</taxon>
        <taxon>Dikarya</taxon>
        <taxon>Ascomycota</taxon>
        <taxon>Pezizomycotina</taxon>
        <taxon>Sordariomycetes</taxon>
        <taxon>Sordariomycetidae</taxon>
        <taxon>Diaporthales</taxon>
        <taxon>Cytosporaceae</taxon>
        <taxon>Cytospora</taxon>
    </lineage>
</organism>
<evidence type="ECO:0000313" key="1">
    <source>
        <dbReference type="EMBL" id="KUI69669.1"/>
    </source>
</evidence>
<dbReference type="EMBL" id="CM003102">
    <property type="protein sequence ID" value="KUI69669.1"/>
    <property type="molecule type" value="Genomic_DNA"/>
</dbReference>
<gene>
    <name evidence="1" type="ORF">VM1G_11598</name>
</gene>
<sequence length="164" mass="18341">MSVVSLASISTLFVIQSKKNFPRPPPIITQMIIYPLYDITSNITMYATPSETAWITDRMTCCSGDARKTTSLPSTRAADTVVSKPTFATLPLFLLEEQSDKVAARAWNPLNIQSSYSLPKRRSASRTMTSKMVPMHDAAKAPWLETCHDSARKHESIVYQFHSI</sequence>
<reference evidence="1" key="1">
    <citation type="submission" date="2014-12" db="EMBL/GenBank/DDBJ databases">
        <title>Genome Sequence of Valsa Canker Pathogens Uncovers a Specific Adaption of Colonization on Woody Bark.</title>
        <authorList>
            <person name="Yin Z."/>
            <person name="Liu H."/>
            <person name="Gao X."/>
            <person name="Li Z."/>
            <person name="Song N."/>
            <person name="Ke X."/>
            <person name="Dai Q."/>
            <person name="Wu Y."/>
            <person name="Sun Y."/>
            <person name="Xu J.-R."/>
            <person name="Kang Z.K."/>
            <person name="Wang L."/>
            <person name="Huang L."/>
        </authorList>
    </citation>
    <scope>NUCLEOTIDE SEQUENCE [LARGE SCALE GENOMIC DNA]</scope>
    <source>
        <strain evidence="1">03-8</strain>
    </source>
</reference>
<accession>A0A194VZM2</accession>
<proteinExistence type="predicted"/>
<evidence type="ECO:0000313" key="2">
    <source>
        <dbReference type="Proteomes" id="UP000078559"/>
    </source>
</evidence>
<keyword evidence="2" id="KW-1185">Reference proteome</keyword>
<dbReference type="AlphaFoldDB" id="A0A194VZM2"/>
<protein>
    <submittedName>
        <fullName evidence="1">Uncharacterized protein</fullName>
    </submittedName>
</protein>